<organism evidence="1 2">
    <name type="scientific">Mucilaginibacter terrenus</name>
    <dbReference type="NCBI Taxonomy" id="2482727"/>
    <lineage>
        <taxon>Bacteria</taxon>
        <taxon>Pseudomonadati</taxon>
        <taxon>Bacteroidota</taxon>
        <taxon>Sphingobacteriia</taxon>
        <taxon>Sphingobacteriales</taxon>
        <taxon>Sphingobacteriaceae</taxon>
        <taxon>Mucilaginibacter</taxon>
    </lineage>
</organism>
<dbReference type="EMBL" id="QWDE01000001">
    <property type="protein sequence ID" value="RFZ85311.1"/>
    <property type="molecule type" value="Genomic_DNA"/>
</dbReference>
<gene>
    <name evidence="1" type="ORF">DYU05_06865</name>
</gene>
<proteinExistence type="predicted"/>
<dbReference type="Proteomes" id="UP000260823">
    <property type="component" value="Unassembled WGS sequence"/>
</dbReference>
<evidence type="ECO:0000313" key="1">
    <source>
        <dbReference type="EMBL" id="RFZ85311.1"/>
    </source>
</evidence>
<reference evidence="1 2" key="1">
    <citation type="submission" date="2018-08" db="EMBL/GenBank/DDBJ databases">
        <title>Mucilaginibacter terrae sp. nov., isolated from manganese diggings.</title>
        <authorList>
            <person name="Huang Y."/>
            <person name="Zhou Z."/>
        </authorList>
    </citation>
    <scope>NUCLEOTIDE SEQUENCE [LARGE SCALE GENOMIC DNA]</scope>
    <source>
        <strain evidence="1 2">ZH6</strain>
    </source>
</reference>
<evidence type="ECO:0000313" key="2">
    <source>
        <dbReference type="Proteomes" id="UP000260823"/>
    </source>
</evidence>
<keyword evidence="2" id="KW-1185">Reference proteome</keyword>
<name>A0A3E2NWL2_9SPHI</name>
<comment type="caution">
    <text evidence="1">The sequence shown here is derived from an EMBL/GenBank/DDBJ whole genome shotgun (WGS) entry which is preliminary data.</text>
</comment>
<accession>A0A3E2NWL2</accession>
<protein>
    <submittedName>
        <fullName evidence="1">Uncharacterized protein</fullName>
    </submittedName>
</protein>
<dbReference type="AlphaFoldDB" id="A0A3E2NWL2"/>
<sequence>MPTLQTLINDEDHIKRQRKSNYLGTKLLTFEKSDFCYFYISFTYIKANYGYHICNVYTTIT</sequence>